<reference evidence="1" key="1">
    <citation type="submission" date="2022-01" db="EMBL/GenBank/DDBJ databases">
        <title>Nocardioidaceae gen. sp. A5X3R13.</title>
        <authorList>
            <person name="Lopez Marin M.A."/>
            <person name="Uhlik O."/>
        </authorList>
    </citation>
    <scope>NUCLEOTIDE SEQUENCE</scope>
    <source>
        <strain evidence="1">A5X3R13</strain>
    </source>
</reference>
<evidence type="ECO:0000313" key="2">
    <source>
        <dbReference type="Proteomes" id="UP001164390"/>
    </source>
</evidence>
<protein>
    <submittedName>
        <fullName evidence="1">Carboxymuconolactone decarboxylase family protein</fullName>
    </submittedName>
</protein>
<dbReference type="AlphaFoldDB" id="A0AA46YK75"/>
<evidence type="ECO:0000313" key="1">
    <source>
        <dbReference type="EMBL" id="UYM04196.1"/>
    </source>
</evidence>
<gene>
    <name evidence="1" type="ORF">L0C25_16825</name>
</gene>
<dbReference type="EMBL" id="CP094970">
    <property type="protein sequence ID" value="UYM04196.1"/>
    <property type="molecule type" value="Genomic_DNA"/>
</dbReference>
<dbReference type="PANTHER" id="PTHR34846">
    <property type="entry name" value="4-CARBOXYMUCONOLACTONE DECARBOXYLASE FAMILY PROTEIN (AFU_ORTHOLOGUE AFUA_6G11590)"/>
    <property type="match status" value="1"/>
</dbReference>
<dbReference type="SUPFAM" id="SSF69118">
    <property type="entry name" value="AhpD-like"/>
    <property type="match status" value="1"/>
</dbReference>
<keyword evidence="2" id="KW-1185">Reference proteome</keyword>
<accession>A0AA46YK75</accession>
<dbReference type="InterPro" id="IPR029032">
    <property type="entry name" value="AhpD-like"/>
</dbReference>
<sequence>MSRIALLEPPYADQAGALLARMMPGDASPIGLFRMLARNLPMASAMHGWGRYELGRALTLTMREREIAIDRTCALCGSEYEWGVHTMVFAERVGLTREQTASLVHGGPGDECWTSERERLLILAVDALHEHSDIDDALWARLVSVFDEPQLLDLLLLCGWYHAISFAARATRVPHEPGAPRFADFLPMRTGTNR</sequence>
<dbReference type="RefSeq" id="WP_271632855.1">
    <property type="nucleotide sequence ID" value="NZ_CP094970.1"/>
</dbReference>
<dbReference type="PANTHER" id="PTHR34846:SF5">
    <property type="entry name" value="CARBOXYMUCONOLACTONE DECARBOXYLASE-LIKE DOMAIN-CONTAINING PROTEIN"/>
    <property type="match status" value="1"/>
</dbReference>
<dbReference type="KEGG" id="sgrg:L0C25_16825"/>
<dbReference type="Gene3D" id="1.20.1290.10">
    <property type="entry name" value="AhpD-like"/>
    <property type="match status" value="1"/>
</dbReference>
<proteinExistence type="predicted"/>
<dbReference type="Proteomes" id="UP001164390">
    <property type="component" value="Chromosome"/>
</dbReference>
<organism evidence="1 2">
    <name type="scientific">Solicola gregarius</name>
    <dbReference type="NCBI Taxonomy" id="2908642"/>
    <lineage>
        <taxon>Bacteria</taxon>
        <taxon>Bacillati</taxon>
        <taxon>Actinomycetota</taxon>
        <taxon>Actinomycetes</taxon>
        <taxon>Propionibacteriales</taxon>
        <taxon>Nocardioidaceae</taxon>
        <taxon>Solicola</taxon>
    </lineage>
</organism>
<name>A0AA46YK75_9ACTN</name>